<dbReference type="PANTHER" id="PTHR37828:SF1">
    <property type="entry name" value="YCII-RELATED DOMAIN-CONTAINING PROTEIN"/>
    <property type="match status" value="1"/>
</dbReference>
<evidence type="ECO:0000313" key="4">
    <source>
        <dbReference type="Proteomes" id="UP001198701"/>
    </source>
</evidence>
<dbReference type="InterPro" id="IPR005545">
    <property type="entry name" value="YCII"/>
</dbReference>
<dbReference type="Proteomes" id="UP001198701">
    <property type="component" value="Unassembled WGS sequence"/>
</dbReference>
<organism evidence="3 4">
    <name type="scientific">Massilia agrisoli</name>
    <dbReference type="NCBI Taxonomy" id="2892444"/>
    <lineage>
        <taxon>Bacteria</taxon>
        <taxon>Pseudomonadati</taxon>
        <taxon>Pseudomonadota</taxon>
        <taxon>Betaproteobacteria</taxon>
        <taxon>Burkholderiales</taxon>
        <taxon>Oxalobacteraceae</taxon>
        <taxon>Telluria group</taxon>
        <taxon>Massilia</taxon>
    </lineage>
</organism>
<accession>A0ABS8IUE0</accession>
<dbReference type="SUPFAM" id="SSF54909">
    <property type="entry name" value="Dimeric alpha+beta barrel"/>
    <property type="match status" value="1"/>
</dbReference>
<dbReference type="Pfam" id="PF03795">
    <property type="entry name" value="YCII"/>
    <property type="match status" value="1"/>
</dbReference>
<keyword evidence="4" id="KW-1185">Reference proteome</keyword>
<dbReference type="PANTHER" id="PTHR37828">
    <property type="entry name" value="GSR2449 PROTEIN"/>
    <property type="match status" value="1"/>
</dbReference>
<evidence type="ECO:0000313" key="3">
    <source>
        <dbReference type="EMBL" id="MCC6072051.1"/>
    </source>
</evidence>
<comment type="similarity">
    <text evidence="1">Belongs to the YciI family.</text>
</comment>
<dbReference type="RefSeq" id="WP_229432918.1">
    <property type="nucleotide sequence ID" value="NZ_JAJHPV010000013.1"/>
</dbReference>
<sequence length="96" mass="10417">MFIVMLNYLQPLAEVDKHLGAHREYLQEQYENGVFLASGPKEPRTGGVILASAGSREALQAILARDPFHVHGVASYELVQFTARAAAPGLEQLIGA</sequence>
<dbReference type="EMBL" id="JAJHPV010000013">
    <property type="protein sequence ID" value="MCC6072051.1"/>
    <property type="molecule type" value="Genomic_DNA"/>
</dbReference>
<feature type="domain" description="YCII-related" evidence="2">
    <location>
        <begin position="1"/>
        <end position="81"/>
    </location>
</feature>
<proteinExistence type="inferred from homology"/>
<dbReference type="InterPro" id="IPR011008">
    <property type="entry name" value="Dimeric_a/b-barrel"/>
</dbReference>
<dbReference type="Gene3D" id="3.30.70.1060">
    <property type="entry name" value="Dimeric alpha+beta barrel"/>
    <property type="match status" value="1"/>
</dbReference>
<gene>
    <name evidence="3" type="ORF">LMJ30_13920</name>
</gene>
<protein>
    <submittedName>
        <fullName evidence="3">YciI family protein</fullName>
    </submittedName>
</protein>
<reference evidence="3 4" key="1">
    <citation type="submission" date="2021-11" db="EMBL/GenBank/DDBJ databases">
        <authorList>
            <person name="Huq M.A."/>
        </authorList>
    </citation>
    <scope>NUCLEOTIDE SEQUENCE [LARGE SCALE GENOMIC DNA]</scope>
    <source>
        <strain evidence="3 4">MAHUQ-52</strain>
    </source>
</reference>
<evidence type="ECO:0000256" key="1">
    <source>
        <dbReference type="ARBA" id="ARBA00007689"/>
    </source>
</evidence>
<comment type="caution">
    <text evidence="3">The sequence shown here is derived from an EMBL/GenBank/DDBJ whole genome shotgun (WGS) entry which is preliminary data.</text>
</comment>
<name>A0ABS8IUE0_9BURK</name>
<evidence type="ECO:0000259" key="2">
    <source>
        <dbReference type="Pfam" id="PF03795"/>
    </source>
</evidence>